<dbReference type="Proteomes" id="UP000233435">
    <property type="component" value="Unassembled WGS sequence"/>
</dbReference>
<dbReference type="OrthoDB" id="9765926at2"/>
<dbReference type="RefSeq" id="WP_106658589.1">
    <property type="nucleotide sequence ID" value="NZ_PJEO01000014.1"/>
</dbReference>
<dbReference type="Pfam" id="PF19081">
    <property type="entry name" value="Ig_7"/>
    <property type="match status" value="3"/>
</dbReference>
<evidence type="ECO:0000313" key="3">
    <source>
        <dbReference type="Proteomes" id="UP000233435"/>
    </source>
</evidence>
<gene>
    <name evidence="2" type="ORF">CSW08_03885</name>
</gene>
<dbReference type="PROSITE" id="PS50041">
    <property type="entry name" value="C_TYPE_LECTIN_2"/>
    <property type="match status" value="1"/>
</dbReference>
<dbReference type="InterPro" id="IPR016186">
    <property type="entry name" value="C-type_lectin-like/link_sf"/>
</dbReference>
<evidence type="ECO:0000259" key="1">
    <source>
        <dbReference type="PROSITE" id="PS50041"/>
    </source>
</evidence>
<accession>A0A2N3HN12</accession>
<dbReference type="InterPro" id="IPR044023">
    <property type="entry name" value="Ig_7"/>
</dbReference>
<dbReference type="InterPro" id="IPR001304">
    <property type="entry name" value="C-type_lectin-like"/>
</dbReference>
<dbReference type="InterPro" id="IPR016187">
    <property type="entry name" value="CTDL_fold"/>
</dbReference>
<keyword evidence="3" id="KW-1185">Reference proteome</keyword>
<dbReference type="EMBL" id="PJEO01000014">
    <property type="protein sequence ID" value="PKQ46312.1"/>
    <property type="molecule type" value="Genomic_DNA"/>
</dbReference>
<dbReference type="InterPro" id="IPR026341">
    <property type="entry name" value="T9SS_type_B"/>
</dbReference>
<dbReference type="SUPFAM" id="SSF56436">
    <property type="entry name" value="C-type lectin-like"/>
    <property type="match status" value="1"/>
</dbReference>
<dbReference type="InterPro" id="IPR034007">
    <property type="entry name" value="CTLD_bac"/>
</dbReference>
<name>A0A2N3HN12_9FLAO</name>
<evidence type="ECO:0000313" key="2">
    <source>
        <dbReference type="EMBL" id="PKQ46312.1"/>
    </source>
</evidence>
<sequence>MSKFGVSVLLFCFICFQYGISQVNNEPPTITAVGDQYYCPLTQLQIVTDFNIDDDDDDSIESFNIQISTGYINGVDRLSLMGSHPNIVASWNPNEGKLRFTGVGGAEMLYTDLIVAVNNVVYESLNANVSGEKFFSFTIGDANYLPSTGHYYEYVADSGISWSDARTAAANRTYFGLQGYLATILTADEAQLSGEQAGGVGWLGGTDEETEGVWKWVTGPPSEAGTIFWNGGSNGTTPNYANWNNNEPNNLGNEDYVHVTFNVGTPGTWNDLPIIGGVNSYFPQGYIVEYGGMPDDPTVDIAASTKITIPSITAINGATRCGAGTLTLEASASLGTVLWYETATGGTSVGNGNTFDTPNINATTTYYAMASYNGCLEGARVPITARINPIPSITSTTDGQVCDSGTAILRATSNMGSITWYDSLTGGAEVGTGNSFTPPVVTNTTTYYVDATLNECTTATRSAVTINVQKTAPPTGNTMQTFCDIENATVGNLTAVGPNILWYDVATGGTPLDTSEVLTSQTYYATQMESGCESNTRLAVDVIIYDTVIPLQSSDIPILRICDTDIDGDDTNGFAVFDLTLHETILLNGSAVSDFQVNYFLDDVYTNQILNPSTFVNTVQTNQIIYVRMNNNLDATCYTDTSFSIQVDELPVVQPSVIFRNCDEDGTPDGFTDFNLNEVNDIITNGNSANLEFTYYLTSSEANLKTGAINPVPFNNATANTVYARVENANGCYRVSTINLEVSTTSLDDDYMQELDSCDDDAIIDGLHEFDLTTASQGFIDEFPTGQNLTVHYYRNLNDAQLELNEITNQTNYLSEDPFSQVLYVRVESEDNGDCFGIGPHLTLTVHPRPEFEVEQSEVYCFDNSPITLSTFNPQGSYTYVWTDANGIIVGDMPTVTLSEPGTYTVIATSGFGCESFPVVFPVVESAIANITIDDVTIVELSDNNSITIDTNNLGIGDYEFSLDASSGPYQDQPVFNDVGAGVHTIYVRDKKGCGIASLEVFVLGFPKYFTPNDDGYNDTWNIKGLSDTFSQNSKVLIFDRYGKLIKELNPRGDGWNGTFNGQQLSATDYWFMVDLFDVNGNKKTYRGHFSLVR</sequence>
<dbReference type="CDD" id="cd03603">
    <property type="entry name" value="CLECT_VCBS"/>
    <property type="match status" value="1"/>
</dbReference>
<proteinExistence type="predicted"/>
<dbReference type="NCBIfam" id="TIGR04131">
    <property type="entry name" value="Bac_Flav_CTERM"/>
    <property type="match status" value="1"/>
</dbReference>
<organism evidence="2 3">
    <name type="scientific">Confluentibacter flavum</name>
    <dbReference type="NCBI Taxonomy" id="1909700"/>
    <lineage>
        <taxon>Bacteria</taxon>
        <taxon>Pseudomonadati</taxon>
        <taxon>Bacteroidota</taxon>
        <taxon>Flavobacteriia</taxon>
        <taxon>Flavobacteriales</taxon>
        <taxon>Flavobacteriaceae</taxon>
        <taxon>Confluentibacter</taxon>
    </lineage>
</organism>
<protein>
    <recommendedName>
        <fullName evidence="1">C-type lectin domain-containing protein</fullName>
    </recommendedName>
</protein>
<feature type="domain" description="C-type lectin" evidence="1">
    <location>
        <begin position="147"/>
        <end position="271"/>
    </location>
</feature>
<dbReference type="AlphaFoldDB" id="A0A2N3HN12"/>
<reference evidence="2 3" key="1">
    <citation type="submission" date="2017-12" db="EMBL/GenBank/DDBJ databases">
        <title>Confluentibacter flavum sp. nov., isolated from the saline lake.</title>
        <authorList>
            <person name="Yu L."/>
        </authorList>
    </citation>
    <scope>NUCLEOTIDE SEQUENCE [LARGE SCALE GENOMIC DNA]</scope>
    <source>
        <strain evidence="2 3">3B</strain>
    </source>
</reference>
<comment type="caution">
    <text evidence="2">The sequence shown here is derived from an EMBL/GenBank/DDBJ whole genome shotgun (WGS) entry which is preliminary data.</text>
</comment>
<dbReference type="Gene3D" id="3.10.100.10">
    <property type="entry name" value="Mannose-Binding Protein A, subunit A"/>
    <property type="match status" value="1"/>
</dbReference>
<dbReference type="Pfam" id="PF13585">
    <property type="entry name" value="CHU_C"/>
    <property type="match status" value="1"/>
</dbReference>